<name>A0A2P2C752_9ZZZZ</name>
<feature type="region of interest" description="Disordered" evidence="1">
    <location>
        <begin position="41"/>
        <end position="83"/>
    </location>
</feature>
<dbReference type="EMBL" id="CZKA01000040">
    <property type="protein sequence ID" value="CUR57818.1"/>
    <property type="molecule type" value="Genomic_DNA"/>
</dbReference>
<evidence type="ECO:0000313" key="2">
    <source>
        <dbReference type="EMBL" id="CUR57818.1"/>
    </source>
</evidence>
<proteinExistence type="predicted"/>
<dbReference type="AlphaFoldDB" id="A0A2P2C752"/>
<reference evidence="2" key="1">
    <citation type="submission" date="2015-08" db="EMBL/GenBank/DDBJ databases">
        <authorList>
            <person name="Babu N.S."/>
            <person name="Beckwith C.J."/>
            <person name="Beseler K.G."/>
            <person name="Brison A."/>
            <person name="Carone J.V."/>
            <person name="Caskin T.P."/>
            <person name="Diamond M."/>
            <person name="Durham M.E."/>
            <person name="Foxe J.M."/>
            <person name="Go M."/>
            <person name="Henderson B.A."/>
            <person name="Jones I.B."/>
            <person name="McGettigan J.A."/>
            <person name="Micheletti S.J."/>
            <person name="Nasrallah M.E."/>
            <person name="Ortiz D."/>
            <person name="Piller C.R."/>
            <person name="Privatt S.R."/>
            <person name="Schneider S.L."/>
            <person name="Sharp S."/>
            <person name="Smith T.C."/>
            <person name="Stanton J.D."/>
            <person name="Ullery H.E."/>
            <person name="Wilson R.J."/>
            <person name="Serrano M.G."/>
            <person name="Buck G."/>
            <person name="Lee V."/>
            <person name="Wang Y."/>
            <person name="Carvalho R."/>
            <person name="Voegtly L."/>
            <person name="Shi R."/>
            <person name="Duckworth R."/>
            <person name="Johnson A."/>
            <person name="Loviza R."/>
            <person name="Walstead R."/>
            <person name="Shah Z."/>
            <person name="Kiflezghi M."/>
            <person name="Wade K."/>
            <person name="Ball S.L."/>
            <person name="Bradley K.W."/>
            <person name="Asai D.J."/>
            <person name="Bowman C.A."/>
            <person name="Russell D.A."/>
            <person name="Pope W.H."/>
            <person name="Jacobs-Sera D."/>
            <person name="Hendrix R.W."/>
            <person name="Hatfull G.F."/>
        </authorList>
    </citation>
    <scope>NUCLEOTIDE SEQUENCE</scope>
</reference>
<organism evidence="2">
    <name type="scientific">metagenome</name>
    <dbReference type="NCBI Taxonomy" id="256318"/>
    <lineage>
        <taxon>unclassified sequences</taxon>
        <taxon>metagenomes</taxon>
    </lineage>
</organism>
<accession>A0A2P2C752</accession>
<feature type="compositionally biased region" description="Pro residues" evidence="1">
    <location>
        <begin position="71"/>
        <end position="83"/>
    </location>
</feature>
<evidence type="ECO:0000256" key="1">
    <source>
        <dbReference type="SAM" id="MobiDB-lite"/>
    </source>
</evidence>
<sequence>MSSLTTRLTQIRRRVRRALLLRRRLLAALLTGVAVLAGLNATRPPAAPSDPVLTAAALPPRRPTRCSRRPPTWPPAPCSAPTT</sequence>
<gene>
    <name evidence="2" type="ORF">NOCA2450013</name>
</gene>
<protein>
    <submittedName>
        <fullName evidence="2">Uncharacterized protein</fullName>
    </submittedName>
</protein>